<proteinExistence type="predicted"/>
<dbReference type="AlphaFoldDB" id="A0A821NZ10"/>
<comment type="caution">
    <text evidence="1">The sequence shown here is derived from an EMBL/GenBank/DDBJ whole genome shotgun (WGS) entry which is preliminary data.</text>
</comment>
<evidence type="ECO:0000313" key="1">
    <source>
        <dbReference type="EMBL" id="CAF4795807.1"/>
    </source>
</evidence>
<protein>
    <submittedName>
        <fullName evidence="1">Uncharacterized protein</fullName>
    </submittedName>
</protein>
<organism evidence="1 2">
    <name type="scientific">Pieris macdunnoughi</name>
    <dbReference type="NCBI Taxonomy" id="345717"/>
    <lineage>
        <taxon>Eukaryota</taxon>
        <taxon>Metazoa</taxon>
        <taxon>Ecdysozoa</taxon>
        <taxon>Arthropoda</taxon>
        <taxon>Hexapoda</taxon>
        <taxon>Insecta</taxon>
        <taxon>Pterygota</taxon>
        <taxon>Neoptera</taxon>
        <taxon>Endopterygota</taxon>
        <taxon>Lepidoptera</taxon>
        <taxon>Glossata</taxon>
        <taxon>Ditrysia</taxon>
        <taxon>Papilionoidea</taxon>
        <taxon>Pieridae</taxon>
        <taxon>Pierinae</taxon>
        <taxon>Pieris</taxon>
    </lineage>
</organism>
<accession>A0A821NZ10</accession>
<keyword evidence="2" id="KW-1185">Reference proteome</keyword>
<reference evidence="1" key="1">
    <citation type="submission" date="2021-02" db="EMBL/GenBank/DDBJ databases">
        <authorList>
            <person name="Steward A R."/>
        </authorList>
    </citation>
    <scope>NUCLEOTIDE SEQUENCE</scope>
</reference>
<gene>
    <name evidence="1" type="ORF">PMACD_LOCUS3147</name>
</gene>
<evidence type="ECO:0000313" key="2">
    <source>
        <dbReference type="Proteomes" id="UP000663880"/>
    </source>
</evidence>
<dbReference type="EMBL" id="CAJOBZ010000005">
    <property type="protein sequence ID" value="CAF4795807.1"/>
    <property type="molecule type" value="Genomic_DNA"/>
</dbReference>
<dbReference type="Proteomes" id="UP000663880">
    <property type="component" value="Unassembled WGS sequence"/>
</dbReference>
<sequence length="158" mass="16837">MVSVGAGAAVSQHTIAVSGAAPNLIAHNASCAGSKPTRQKSFSRLFGPKSINSCDGWTAGLAGQSKFKFAKSSHSAMKTGWVVNSVREIPLKVIPERDAGRGKDRMRLARLTGYSDYSLHGANHIHTRADILNGFLDYNPGPRGYKDPQSSLKTIGDI</sequence>
<name>A0A821NZ10_9NEOP</name>